<proteinExistence type="inferred from homology"/>
<keyword evidence="3" id="KW-0143">Chaperone</keyword>
<dbReference type="GO" id="GO:0005085">
    <property type="term" value="F:guanyl-nucleotide exchange factor activity"/>
    <property type="evidence" value="ECO:0007669"/>
    <property type="project" value="UniProtKB-KW"/>
</dbReference>
<name>A0A3P7N2T5_CYLGO</name>
<keyword evidence="5" id="KW-1185">Reference proteome</keyword>
<evidence type="ECO:0000256" key="2">
    <source>
        <dbReference type="ARBA" id="ARBA00022658"/>
    </source>
</evidence>
<sequence length="70" mass="8092">MSDEQKEYEAMKLVNAMDKLMKTGNLTDCTLSFYLFTFSCCESHSVTSLECFDTLTFAKAMFRHVWQCLA</sequence>
<dbReference type="InterPro" id="IPR019318">
    <property type="entry name" value="Gua_nucleotide_exch_fac_Ric8"/>
</dbReference>
<gene>
    <name evidence="4" type="ORF">CGOC_LOCUS13263</name>
</gene>
<organism evidence="4 5">
    <name type="scientific">Cylicostephanus goldi</name>
    <name type="common">Nematode worm</name>
    <dbReference type="NCBI Taxonomy" id="71465"/>
    <lineage>
        <taxon>Eukaryota</taxon>
        <taxon>Metazoa</taxon>
        <taxon>Ecdysozoa</taxon>
        <taxon>Nematoda</taxon>
        <taxon>Chromadorea</taxon>
        <taxon>Rhabditida</taxon>
        <taxon>Rhabditina</taxon>
        <taxon>Rhabditomorpha</taxon>
        <taxon>Strongyloidea</taxon>
        <taxon>Strongylidae</taxon>
        <taxon>Cylicostephanus</taxon>
    </lineage>
</organism>
<dbReference type="Proteomes" id="UP000271889">
    <property type="component" value="Unassembled WGS sequence"/>
</dbReference>
<comment type="similarity">
    <text evidence="1">Belongs to the synembryn family.</text>
</comment>
<dbReference type="EMBL" id="UYRV01129708">
    <property type="protein sequence ID" value="VDN36645.1"/>
    <property type="molecule type" value="Genomic_DNA"/>
</dbReference>
<dbReference type="OrthoDB" id="5585685at2759"/>
<evidence type="ECO:0000256" key="1">
    <source>
        <dbReference type="ARBA" id="ARBA00009049"/>
    </source>
</evidence>
<keyword evidence="2" id="KW-0344">Guanine-nucleotide releasing factor</keyword>
<protein>
    <submittedName>
        <fullName evidence="4">Uncharacterized protein</fullName>
    </submittedName>
</protein>
<evidence type="ECO:0000313" key="5">
    <source>
        <dbReference type="Proteomes" id="UP000271889"/>
    </source>
</evidence>
<dbReference type="Pfam" id="PF10165">
    <property type="entry name" value="Ric8"/>
    <property type="match status" value="1"/>
</dbReference>
<dbReference type="AlphaFoldDB" id="A0A3P7N2T5"/>
<reference evidence="4 5" key="1">
    <citation type="submission" date="2018-11" db="EMBL/GenBank/DDBJ databases">
        <authorList>
            <consortium name="Pathogen Informatics"/>
        </authorList>
    </citation>
    <scope>NUCLEOTIDE SEQUENCE [LARGE SCALE GENOMIC DNA]</scope>
</reference>
<accession>A0A3P7N2T5</accession>
<evidence type="ECO:0000256" key="3">
    <source>
        <dbReference type="ARBA" id="ARBA00023186"/>
    </source>
</evidence>
<evidence type="ECO:0000313" key="4">
    <source>
        <dbReference type="EMBL" id="VDN36645.1"/>
    </source>
</evidence>